<feature type="domain" description="Flavodoxin-like" evidence="6">
    <location>
        <begin position="5"/>
        <end position="196"/>
    </location>
</feature>
<dbReference type="Pfam" id="PF03358">
    <property type="entry name" value="FMN_red"/>
    <property type="match status" value="1"/>
</dbReference>
<dbReference type="HAMAP" id="MF_01017">
    <property type="entry name" value="NQOR"/>
    <property type="match status" value="1"/>
</dbReference>
<keyword evidence="4 5" id="KW-0560">Oxidoreductase</keyword>
<keyword evidence="2 5" id="KW-0285">Flavoprotein</keyword>
<sequence length="207" mass="22209">MKTKIQVVFYSMYGHIHTLAEEIAAGAADIENTEVELLQVQELMAEDVLLLSGARETRKAFADVPYAEPDKLAEADAIIFGTPTRFGNMCAQMRNFLDQTGPLWASGALVGKVGSVFTSCASQHGGHETTITSFHSTLLHHGMVIVGVPYTEQKLLDMSAINGGSPYGASTITDGDGSRPPSQLELDVARFQGRHVADIASRLTAKS</sequence>
<evidence type="ECO:0000256" key="3">
    <source>
        <dbReference type="ARBA" id="ARBA00022643"/>
    </source>
</evidence>
<dbReference type="GO" id="GO:0050136">
    <property type="term" value="F:NADH dehydrogenase (quinone) (non-electrogenic) activity"/>
    <property type="evidence" value="ECO:0007669"/>
    <property type="project" value="RHEA"/>
</dbReference>
<comment type="cofactor">
    <cofactor evidence="5">
        <name>FMN</name>
        <dbReference type="ChEBI" id="CHEBI:58210"/>
    </cofactor>
    <text evidence="5">Binds 1 FMN per monomer.</text>
</comment>
<organism evidence="7 8">
    <name type="scientific">SAR86 cluster bacterium</name>
    <dbReference type="NCBI Taxonomy" id="2030880"/>
    <lineage>
        <taxon>Bacteria</taxon>
        <taxon>Pseudomonadati</taxon>
        <taxon>Pseudomonadota</taxon>
        <taxon>Gammaproteobacteria</taxon>
        <taxon>SAR86 cluster</taxon>
    </lineage>
</organism>
<dbReference type="EMBL" id="NVWI01000005">
    <property type="protein sequence ID" value="PCJ41586.1"/>
    <property type="molecule type" value="Genomic_DNA"/>
</dbReference>
<evidence type="ECO:0000313" key="7">
    <source>
        <dbReference type="EMBL" id="PCJ41586.1"/>
    </source>
</evidence>
<dbReference type="SUPFAM" id="SSF52218">
    <property type="entry name" value="Flavoproteins"/>
    <property type="match status" value="1"/>
</dbReference>
<accession>A0A2A5CDX7</accession>
<evidence type="ECO:0000256" key="1">
    <source>
        <dbReference type="ARBA" id="ARBA00006961"/>
    </source>
</evidence>
<feature type="binding site" evidence="5">
    <location>
        <position position="13"/>
    </location>
    <ligand>
        <name>NAD(+)</name>
        <dbReference type="ChEBI" id="CHEBI:57540"/>
    </ligand>
</feature>
<dbReference type="InterPro" id="IPR029039">
    <property type="entry name" value="Flavoprotein-like_sf"/>
</dbReference>
<dbReference type="InterPro" id="IPR010089">
    <property type="entry name" value="Flavoprotein_WrbA-like"/>
</dbReference>
<dbReference type="Proteomes" id="UP000228987">
    <property type="component" value="Unassembled WGS sequence"/>
</dbReference>
<evidence type="ECO:0000256" key="4">
    <source>
        <dbReference type="ARBA" id="ARBA00023002"/>
    </source>
</evidence>
<dbReference type="PANTHER" id="PTHR30546:SF23">
    <property type="entry name" value="FLAVOPROTEIN-LIKE PROTEIN YCP4-RELATED"/>
    <property type="match status" value="1"/>
</dbReference>
<keyword evidence="5" id="KW-0521">NADP</keyword>
<feature type="binding site" evidence="5">
    <location>
        <position position="140"/>
    </location>
    <ligand>
        <name>FMN</name>
        <dbReference type="ChEBI" id="CHEBI:58210"/>
    </ligand>
</feature>
<dbReference type="GO" id="GO:0051287">
    <property type="term" value="F:NAD binding"/>
    <property type="evidence" value="ECO:0007669"/>
    <property type="project" value="UniProtKB-UniRule"/>
</dbReference>
<dbReference type="FunFam" id="3.40.50.360:FF:000001">
    <property type="entry name" value="NAD(P)H dehydrogenase (Quinone) FQR1-like"/>
    <property type="match status" value="1"/>
</dbReference>
<evidence type="ECO:0000313" key="8">
    <source>
        <dbReference type="Proteomes" id="UP000228987"/>
    </source>
</evidence>
<keyword evidence="5" id="KW-0547">Nucleotide-binding</keyword>
<name>A0A2A5CDX7_9GAMM</name>
<dbReference type="InterPro" id="IPR008254">
    <property type="entry name" value="Flavodoxin/NO_synth"/>
</dbReference>
<comment type="similarity">
    <text evidence="1 5">Belongs to the WrbA family.</text>
</comment>
<comment type="caution">
    <text evidence="5">Lacks conserved residue(s) required for the propagation of feature annotation.</text>
</comment>
<keyword evidence="3 5" id="KW-0288">FMN</keyword>
<comment type="catalytic activity">
    <reaction evidence="5">
        <text>a quinone + NADH + H(+) = a quinol + NAD(+)</text>
        <dbReference type="Rhea" id="RHEA:46160"/>
        <dbReference type="ChEBI" id="CHEBI:15378"/>
        <dbReference type="ChEBI" id="CHEBI:24646"/>
        <dbReference type="ChEBI" id="CHEBI:57540"/>
        <dbReference type="ChEBI" id="CHEBI:57945"/>
        <dbReference type="ChEBI" id="CHEBI:132124"/>
        <dbReference type="EC" id="1.6.5.2"/>
    </reaction>
</comment>
<dbReference type="AlphaFoldDB" id="A0A2A5CDX7"/>
<dbReference type="GO" id="GO:0050660">
    <property type="term" value="F:flavin adenine dinucleotide binding"/>
    <property type="evidence" value="ECO:0007669"/>
    <property type="project" value="UniProtKB-UniRule"/>
</dbReference>
<dbReference type="NCBIfam" id="TIGR01755">
    <property type="entry name" value="flav_wrbA"/>
    <property type="match status" value="1"/>
</dbReference>
<comment type="catalytic activity">
    <reaction evidence="5">
        <text>a quinone + NADPH + H(+) = a quinol + NADP(+)</text>
        <dbReference type="Rhea" id="RHEA:46164"/>
        <dbReference type="ChEBI" id="CHEBI:15378"/>
        <dbReference type="ChEBI" id="CHEBI:24646"/>
        <dbReference type="ChEBI" id="CHEBI:57783"/>
        <dbReference type="ChEBI" id="CHEBI:58349"/>
        <dbReference type="ChEBI" id="CHEBI:132124"/>
        <dbReference type="EC" id="1.6.5.2"/>
    </reaction>
</comment>
<evidence type="ECO:0000259" key="6">
    <source>
        <dbReference type="PROSITE" id="PS50902"/>
    </source>
</evidence>
<reference evidence="8" key="1">
    <citation type="submission" date="2017-08" db="EMBL/GenBank/DDBJ databases">
        <title>A dynamic microbial community with high functional redundancy inhabits the cold, oxic subseafloor aquifer.</title>
        <authorList>
            <person name="Tully B.J."/>
            <person name="Wheat C.G."/>
            <person name="Glazer B.T."/>
            <person name="Huber J.A."/>
        </authorList>
    </citation>
    <scope>NUCLEOTIDE SEQUENCE [LARGE SCALE GENOMIC DNA]</scope>
</reference>
<evidence type="ECO:0000256" key="2">
    <source>
        <dbReference type="ARBA" id="ARBA00022630"/>
    </source>
</evidence>
<feature type="binding site" evidence="5">
    <location>
        <begin position="11"/>
        <end position="16"/>
    </location>
    <ligand>
        <name>FMN</name>
        <dbReference type="ChEBI" id="CHEBI:58210"/>
    </ligand>
</feature>
<dbReference type="GO" id="GO:0016020">
    <property type="term" value="C:membrane"/>
    <property type="evidence" value="ECO:0007669"/>
    <property type="project" value="TreeGrafter"/>
</dbReference>
<feature type="binding site" evidence="5">
    <location>
        <position position="104"/>
    </location>
    <ligand>
        <name>substrate</name>
    </ligand>
</feature>
<dbReference type="InterPro" id="IPR037513">
    <property type="entry name" value="NQO"/>
</dbReference>
<gene>
    <name evidence="7" type="ORF">COA71_08335</name>
</gene>
<dbReference type="NCBIfam" id="NF002999">
    <property type="entry name" value="PRK03767.1"/>
    <property type="match status" value="1"/>
</dbReference>
<dbReference type="GO" id="GO:0008753">
    <property type="term" value="F:NADPH dehydrogenase (quinone) activity"/>
    <property type="evidence" value="ECO:0007669"/>
    <property type="project" value="RHEA"/>
</dbReference>
<comment type="caution">
    <text evidence="7">The sequence shown here is derived from an EMBL/GenBank/DDBJ whole genome shotgun (WGS) entry which is preliminary data.</text>
</comment>
<dbReference type="PROSITE" id="PS50902">
    <property type="entry name" value="FLAVODOXIN_LIKE"/>
    <property type="match status" value="1"/>
</dbReference>
<proteinExistence type="inferred from homology"/>
<dbReference type="EC" id="1.6.5.2" evidence="5"/>
<dbReference type="GO" id="GO:0010181">
    <property type="term" value="F:FMN binding"/>
    <property type="evidence" value="ECO:0007669"/>
    <property type="project" value="InterPro"/>
</dbReference>
<dbReference type="InterPro" id="IPR005025">
    <property type="entry name" value="FMN_Rdtase-like_dom"/>
</dbReference>
<dbReference type="PANTHER" id="PTHR30546">
    <property type="entry name" value="FLAVODOXIN-RELATED PROTEIN WRBA-RELATED"/>
    <property type="match status" value="1"/>
</dbReference>
<protein>
    <recommendedName>
        <fullName evidence="5">NAD(P)H dehydrogenase (quinone)</fullName>
        <ecNumber evidence="5">1.6.5.2</ecNumber>
    </recommendedName>
    <alternativeName>
        <fullName evidence="5">NAD(P)H:quinone oxidoreductase</fullName>
        <shortName evidence="5">NQO</shortName>
    </alternativeName>
</protein>
<keyword evidence="5" id="KW-0520">NAD</keyword>
<feature type="binding site" evidence="5">
    <location>
        <begin position="84"/>
        <end position="86"/>
    </location>
    <ligand>
        <name>FMN</name>
        <dbReference type="ChEBI" id="CHEBI:58210"/>
    </ligand>
</feature>
<evidence type="ECO:0000256" key="5">
    <source>
        <dbReference type="HAMAP-Rule" id="MF_01017"/>
    </source>
</evidence>
<dbReference type="Gene3D" id="3.40.50.360">
    <property type="match status" value="1"/>
</dbReference>
<dbReference type="GO" id="GO:0050661">
    <property type="term" value="F:NADP binding"/>
    <property type="evidence" value="ECO:0007669"/>
    <property type="project" value="UniProtKB-UniRule"/>
</dbReference>